<dbReference type="EMBL" id="CP023778">
    <property type="protein sequence ID" value="ATL68843.1"/>
    <property type="molecule type" value="Genomic_DNA"/>
</dbReference>
<sequence>MNDDRPLYGYADIAAVGALLADATRARVVTSLADGRALPASVLAAEAGVAASTASEHLSRLVDGGLLTVERSGRHRYYRLANERVGAAIEALAVLAPTRPVRSLRESTRAAALRRARSCYDHLAGRLGVAVTEALLTHEALVRTDGITGTVRAEGDPISAPLREHPYRLGPNAESLFDRLGVDLESALDQRRPLLRFCVDWSEQRHHLSGALGAAVFTRMESAGWVVRHDSRRALRLTDSGARVLDRVLGVELAA</sequence>
<dbReference type="InterPro" id="IPR052543">
    <property type="entry name" value="HTH_Metal-responsive_Reg"/>
</dbReference>
<protein>
    <submittedName>
        <fullName evidence="2">Transcriptional regulator</fullName>
    </submittedName>
</protein>
<organism evidence="2 3">
    <name type="scientific">Nocardia terpenica</name>
    <dbReference type="NCBI Taxonomy" id="455432"/>
    <lineage>
        <taxon>Bacteria</taxon>
        <taxon>Bacillati</taxon>
        <taxon>Actinomycetota</taxon>
        <taxon>Actinomycetes</taxon>
        <taxon>Mycobacteriales</taxon>
        <taxon>Nocardiaceae</taxon>
        <taxon>Nocardia</taxon>
    </lineage>
</organism>
<dbReference type="NCBIfam" id="NF033788">
    <property type="entry name" value="HTH_metalloreg"/>
    <property type="match status" value="1"/>
</dbReference>
<dbReference type="InterPro" id="IPR036388">
    <property type="entry name" value="WH-like_DNA-bd_sf"/>
</dbReference>
<name>A0A291RMP3_9NOCA</name>
<dbReference type="PROSITE" id="PS50987">
    <property type="entry name" value="HTH_ARSR_2"/>
    <property type="match status" value="1"/>
</dbReference>
<dbReference type="GO" id="GO:0032791">
    <property type="term" value="F:lead ion binding"/>
    <property type="evidence" value="ECO:0007669"/>
    <property type="project" value="TreeGrafter"/>
</dbReference>
<dbReference type="GO" id="GO:0003677">
    <property type="term" value="F:DNA binding"/>
    <property type="evidence" value="ECO:0007669"/>
    <property type="project" value="TreeGrafter"/>
</dbReference>
<dbReference type="PANTHER" id="PTHR39168:SF1">
    <property type="entry name" value="TRANSCRIPTIONAL REGULATORY PROTEIN"/>
    <property type="match status" value="1"/>
</dbReference>
<dbReference type="GO" id="GO:0046686">
    <property type="term" value="P:response to cadmium ion"/>
    <property type="evidence" value="ECO:0007669"/>
    <property type="project" value="TreeGrafter"/>
</dbReference>
<evidence type="ECO:0000259" key="1">
    <source>
        <dbReference type="PROSITE" id="PS50987"/>
    </source>
</evidence>
<dbReference type="SMART" id="SM00418">
    <property type="entry name" value="HTH_ARSR"/>
    <property type="match status" value="1"/>
</dbReference>
<dbReference type="CDD" id="cd00090">
    <property type="entry name" value="HTH_ARSR"/>
    <property type="match status" value="1"/>
</dbReference>
<evidence type="ECO:0000313" key="2">
    <source>
        <dbReference type="EMBL" id="ATL68843.1"/>
    </source>
</evidence>
<dbReference type="GO" id="GO:0003700">
    <property type="term" value="F:DNA-binding transcription factor activity"/>
    <property type="evidence" value="ECO:0007669"/>
    <property type="project" value="InterPro"/>
</dbReference>
<dbReference type="GO" id="GO:0010288">
    <property type="term" value="P:response to lead ion"/>
    <property type="evidence" value="ECO:0007669"/>
    <property type="project" value="TreeGrafter"/>
</dbReference>
<dbReference type="Proteomes" id="UP000221961">
    <property type="component" value="Chromosome"/>
</dbReference>
<dbReference type="KEGG" id="ntp:CRH09_24305"/>
<dbReference type="GO" id="GO:0097063">
    <property type="term" value="F:cadmium ion sensor activity"/>
    <property type="evidence" value="ECO:0007669"/>
    <property type="project" value="TreeGrafter"/>
</dbReference>
<dbReference type="InterPro" id="IPR011991">
    <property type="entry name" value="ArsR-like_HTH"/>
</dbReference>
<dbReference type="Pfam" id="PF12840">
    <property type="entry name" value="HTH_20"/>
    <property type="match status" value="1"/>
</dbReference>
<reference evidence="2 3" key="1">
    <citation type="submission" date="2017-10" db="EMBL/GenBank/DDBJ databases">
        <title>Comparative genomics between pathogenic Norcardia.</title>
        <authorList>
            <person name="Zeng L."/>
        </authorList>
    </citation>
    <scope>NUCLEOTIDE SEQUENCE [LARGE SCALE GENOMIC DNA]</scope>
    <source>
        <strain evidence="2 3">NC_YFY_NT001</strain>
    </source>
</reference>
<dbReference type="RefSeq" id="WP_098695905.1">
    <property type="nucleotide sequence ID" value="NZ_CP023778.1"/>
</dbReference>
<dbReference type="SUPFAM" id="SSF46785">
    <property type="entry name" value="Winged helix' DNA-binding domain"/>
    <property type="match status" value="1"/>
</dbReference>
<dbReference type="InterPro" id="IPR001845">
    <property type="entry name" value="HTH_ArsR_DNA-bd_dom"/>
</dbReference>
<evidence type="ECO:0000313" key="3">
    <source>
        <dbReference type="Proteomes" id="UP000221961"/>
    </source>
</evidence>
<dbReference type="PANTHER" id="PTHR39168">
    <property type="entry name" value="TRANSCRIPTIONAL REGULATOR-RELATED"/>
    <property type="match status" value="1"/>
</dbReference>
<dbReference type="PRINTS" id="PR00778">
    <property type="entry name" value="HTHARSR"/>
</dbReference>
<gene>
    <name evidence="2" type="ORF">CRH09_24305</name>
</gene>
<dbReference type="GeneID" id="88360464"/>
<feature type="domain" description="HTH arsR-type" evidence="1">
    <location>
        <begin position="5"/>
        <end position="100"/>
    </location>
</feature>
<dbReference type="Gene3D" id="1.10.10.10">
    <property type="entry name" value="Winged helix-like DNA-binding domain superfamily/Winged helix DNA-binding domain"/>
    <property type="match status" value="1"/>
</dbReference>
<accession>A0A291RMP3</accession>
<proteinExistence type="predicted"/>
<dbReference type="AlphaFoldDB" id="A0A291RMP3"/>
<dbReference type="InterPro" id="IPR036390">
    <property type="entry name" value="WH_DNA-bd_sf"/>
</dbReference>